<accession>A0AA96WIP4</accession>
<dbReference type="InterPro" id="IPR007049">
    <property type="entry name" value="Carb-sel_porin_OprB"/>
</dbReference>
<protein>
    <submittedName>
        <fullName evidence="4">Iron uptake porin</fullName>
    </submittedName>
</protein>
<dbReference type="Gene3D" id="2.40.160.180">
    <property type="entry name" value="Carbohydrate-selective porin OprB"/>
    <property type="match status" value="1"/>
</dbReference>
<organism evidence="4">
    <name type="scientific">Leptolyngbya sp. NK1-12</name>
    <dbReference type="NCBI Taxonomy" id="2547451"/>
    <lineage>
        <taxon>Bacteria</taxon>
        <taxon>Bacillati</taxon>
        <taxon>Cyanobacteriota</taxon>
        <taxon>Cyanophyceae</taxon>
        <taxon>Leptolyngbyales</taxon>
        <taxon>Leptolyngbyaceae</taxon>
        <taxon>Leptolyngbya group</taxon>
        <taxon>Leptolyngbya</taxon>
    </lineage>
</organism>
<dbReference type="PROSITE" id="PS51272">
    <property type="entry name" value="SLH"/>
    <property type="match status" value="1"/>
</dbReference>
<dbReference type="InterPro" id="IPR047684">
    <property type="entry name" value="Por_som-like"/>
</dbReference>
<dbReference type="PANTHER" id="PTHR43308">
    <property type="entry name" value="OUTER MEMBRANE PROTEIN ALPHA-RELATED"/>
    <property type="match status" value="1"/>
</dbReference>
<dbReference type="GO" id="GO:0008643">
    <property type="term" value="P:carbohydrate transport"/>
    <property type="evidence" value="ECO:0007669"/>
    <property type="project" value="InterPro"/>
</dbReference>
<dbReference type="GO" id="GO:0016020">
    <property type="term" value="C:membrane"/>
    <property type="evidence" value="ECO:0007669"/>
    <property type="project" value="InterPro"/>
</dbReference>
<dbReference type="Pfam" id="PF00395">
    <property type="entry name" value="SLH"/>
    <property type="match status" value="1"/>
</dbReference>
<dbReference type="AlphaFoldDB" id="A0AA96WIP4"/>
<dbReference type="NCBIfam" id="NF033921">
    <property type="entry name" value="por_somb"/>
    <property type="match status" value="1"/>
</dbReference>
<dbReference type="RefSeq" id="WP_316432025.1">
    <property type="nucleotide sequence ID" value="NZ_CP053586.1"/>
</dbReference>
<sequence length="506" mass="53989">MIQFLSSSLAIAAIALWTLPSTASLPQPEPLDNIPSASQLADVNPGDWAFQALQSLTERYDCIVGYPDGTFRGEQSLSRYEFAAALSACLDRMNEQISASTANTVSSEDLTTLSRLQTDFAAELATIRSRADELEMRTAALEAQSFSTTTRLNGEVIFALTGAGGERKADGSDESVERNVVLGNRVRLELTTSFSGDDQLRMRLQARNIPEFEAATGTQMANLGFDGSTGSLVELDRLDYETELGDRALVVVSLVGGGLGDYVSTVNPLFSGSGDGAISTFGRENPIRRQGGVPGIGLTYELTDDLRLELGYVASGATDPEVGFSQSPYAAVAQVTLEPVDSARFSLTYVRSFNGLDTGTGSALARDPFEDNSDAIIANSLGAEASVDIGDHFTLGGRVGWIQATAKDLDDNPQADILTWAVLLGFPDLAGDGNLLGVIAGHPPRVTHNQYGDRESDAALHLEVFYRLQLNDNIAVTPGVFVILNPENDASNTPIYVGTVRTTFSF</sequence>
<dbReference type="InterPro" id="IPR051465">
    <property type="entry name" value="Cell_Envelope_Struct_Comp"/>
</dbReference>
<proteinExistence type="inferred from homology"/>
<comment type="similarity">
    <text evidence="1 2">Belongs to the OprB family.</text>
</comment>
<dbReference type="EMBL" id="CP053586">
    <property type="protein sequence ID" value="WNZ25849.1"/>
    <property type="molecule type" value="Genomic_DNA"/>
</dbReference>
<dbReference type="InterPro" id="IPR001119">
    <property type="entry name" value="SLH_dom"/>
</dbReference>
<gene>
    <name evidence="4" type="ORF">HJG54_25455</name>
</gene>
<feature type="domain" description="SLH" evidence="3">
    <location>
        <begin position="36"/>
        <end position="100"/>
    </location>
</feature>
<feature type="chain" id="PRO_5041518841" evidence="2">
    <location>
        <begin position="24"/>
        <end position="506"/>
    </location>
</feature>
<evidence type="ECO:0000256" key="2">
    <source>
        <dbReference type="RuleBase" id="RU363072"/>
    </source>
</evidence>
<dbReference type="InterPro" id="IPR038673">
    <property type="entry name" value="OprB_sf"/>
</dbReference>
<name>A0AA96WIP4_9CYAN</name>
<feature type="signal peptide" evidence="2">
    <location>
        <begin position="1"/>
        <end position="23"/>
    </location>
</feature>
<dbReference type="PANTHER" id="PTHR43308:SF1">
    <property type="entry name" value="OUTER MEMBRANE PROTEIN ALPHA"/>
    <property type="match status" value="1"/>
</dbReference>
<dbReference type="GO" id="GO:0015288">
    <property type="term" value="F:porin activity"/>
    <property type="evidence" value="ECO:0007669"/>
    <property type="project" value="InterPro"/>
</dbReference>
<reference evidence="4" key="1">
    <citation type="submission" date="2020-05" db="EMBL/GenBank/DDBJ databases">
        <authorList>
            <person name="Zhu T."/>
            <person name="Keshari N."/>
            <person name="Lu X."/>
        </authorList>
    </citation>
    <scope>NUCLEOTIDE SEQUENCE</scope>
    <source>
        <strain evidence="4">NK1-12</strain>
    </source>
</reference>
<evidence type="ECO:0000259" key="3">
    <source>
        <dbReference type="PROSITE" id="PS51272"/>
    </source>
</evidence>
<dbReference type="SUPFAM" id="SSF56935">
    <property type="entry name" value="Porins"/>
    <property type="match status" value="1"/>
</dbReference>
<evidence type="ECO:0000313" key="4">
    <source>
        <dbReference type="EMBL" id="WNZ25849.1"/>
    </source>
</evidence>
<keyword evidence="2" id="KW-0732">Signal</keyword>
<dbReference type="Pfam" id="PF04966">
    <property type="entry name" value="OprB"/>
    <property type="match status" value="1"/>
</dbReference>
<evidence type="ECO:0000256" key="1">
    <source>
        <dbReference type="ARBA" id="ARBA00008769"/>
    </source>
</evidence>